<dbReference type="Pfam" id="PF10011">
    <property type="entry name" value="DUF2254"/>
    <property type="match status" value="1"/>
</dbReference>
<keyword evidence="1" id="KW-0812">Transmembrane</keyword>
<dbReference type="RefSeq" id="WP_126757648.1">
    <property type="nucleotide sequence ID" value="NZ_PIPQ01000005.1"/>
</dbReference>
<reference evidence="2 3" key="1">
    <citation type="journal article" date="2011" name="Front. Microbiol.">
        <title>Genomic signatures of strain selection and enhancement in Bacillus atrophaeus var. globigii, a historical biowarfare simulant.</title>
        <authorList>
            <person name="Gibbons H.S."/>
            <person name="Broomall S.M."/>
            <person name="McNew L.A."/>
            <person name="Daligault H."/>
            <person name="Chapman C."/>
            <person name="Bruce D."/>
            <person name="Karavis M."/>
            <person name="Krepps M."/>
            <person name="McGregor P.A."/>
            <person name="Hong C."/>
            <person name="Park K.H."/>
            <person name="Akmal A."/>
            <person name="Feldman A."/>
            <person name="Lin J.S."/>
            <person name="Chang W.E."/>
            <person name="Higgs B.W."/>
            <person name="Demirev P."/>
            <person name="Lindquist J."/>
            <person name="Liem A."/>
            <person name="Fochler E."/>
            <person name="Read T.D."/>
            <person name="Tapia R."/>
            <person name="Johnson S."/>
            <person name="Bishop-Lilly K.A."/>
            <person name="Detter C."/>
            <person name="Han C."/>
            <person name="Sozhamannan S."/>
            <person name="Rosenzweig C.N."/>
            <person name="Skowronski E.W."/>
        </authorList>
    </citation>
    <scope>NUCLEOTIDE SEQUENCE [LARGE SCALE GENOMIC DNA]</scope>
    <source>
        <strain evidence="2 3">AIT1</strain>
    </source>
</reference>
<dbReference type="EMBL" id="PIPQ01000005">
    <property type="protein sequence ID" value="RUO39777.1"/>
    <property type="molecule type" value="Genomic_DNA"/>
</dbReference>
<evidence type="ECO:0000313" key="3">
    <source>
        <dbReference type="Proteomes" id="UP000286976"/>
    </source>
</evidence>
<dbReference type="InterPro" id="IPR018723">
    <property type="entry name" value="DUF2254_membrane"/>
</dbReference>
<dbReference type="AlphaFoldDB" id="A0A432X158"/>
<feature type="transmembrane region" description="Helical" evidence="1">
    <location>
        <begin position="67"/>
        <end position="89"/>
    </location>
</feature>
<comment type="caution">
    <text evidence="2">The sequence shown here is derived from an EMBL/GenBank/DDBJ whole genome shotgun (WGS) entry which is preliminary data.</text>
</comment>
<feature type="transmembrane region" description="Helical" evidence="1">
    <location>
        <begin position="110"/>
        <end position="132"/>
    </location>
</feature>
<protein>
    <submittedName>
        <fullName evidence="2">DUF2254 domain-containing protein</fullName>
    </submittedName>
</protein>
<gene>
    <name evidence="2" type="ORF">CWE15_08435</name>
</gene>
<feature type="transmembrane region" description="Helical" evidence="1">
    <location>
        <begin position="138"/>
        <end position="160"/>
    </location>
</feature>
<dbReference type="Proteomes" id="UP000286976">
    <property type="component" value="Unassembled WGS sequence"/>
</dbReference>
<accession>A0A432X158</accession>
<sequence length="425" mass="46172">MMATLISFERLRFLFNRLKERLWVRPLVVCLLSVSAVLSAKLADGTPLGSYFPELSIESVQALLSIMSASMLVIATFSVGSMISAYSSTSNTATPRAFSLVLADDVSKNALSTFVGSFIFSVVAITAVKNAFYGKASLFVLFVLTVVVFAMVIVTFVRWVDSIARLGRVGSTIEKVDNAALASLLRRRNAPLLGGIPITEEAQPGKEVHCSRIGYVQHIDMVALQAWAEEFDVIVEVVALPGTFTAPNQVLAYVRQASQDIADKDLSRLTKAFQIGDDRLFDDDPRFGLVVLSEIAGRALSPGINDPGTAIKIIGTLIRLISQWNEPAPDNCHKKVLYDRVAVPSLSVPDMFDDAFTVIARDGAGVVEVAVRLQKALCSLASLGDEDISKSAEYHAGLALKRARKSLDIEEDIAHVEKAAEFWCQ</sequence>
<evidence type="ECO:0000256" key="1">
    <source>
        <dbReference type="SAM" id="Phobius"/>
    </source>
</evidence>
<keyword evidence="3" id="KW-1185">Reference proteome</keyword>
<organism evidence="2 3">
    <name type="scientific">Aliidiomarina taiwanensis</name>
    <dbReference type="NCBI Taxonomy" id="946228"/>
    <lineage>
        <taxon>Bacteria</taxon>
        <taxon>Pseudomonadati</taxon>
        <taxon>Pseudomonadota</taxon>
        <taxon>Gammaproteobacteria</taxon>
        <taxon>Alteromonadales</taxon>
        <taxon>Idiomarinaceae</taxon>
        <taxon>Aliidiomarina</taxon>
    </lineage>
</organism>
<name>A0A432X158_9GAMM</name>
<proteinExistence type="predicted"/>
<dbReference type="OrthoDB" id="2955631at2"/>
<evidence type="ECO:0000313" key="2">
    <source>
        <dbReference type="EMBL" id="RUO39777.1"/>
    </source>
</evidence>
<keyword evidence="1" id="KW-1133">Transmembrane helix</keyword>
<keyword evidence="1" id="KW-0472">Membrane</keyword>